<dbReference type="Proteomes" id="UP001642540">
    <property type="component" value="Unassembled WGS sequence"/>
</dbReference>
<protein>
    <submittedName>
        <fullName evidence="1">Uncharacterized protein</fullName>
    </submittedName>
</protein>
<sequence length="88" mass="9774">MAFIGILIITKPGGLLDNSEPCTELPDKKVVSVDSHPHFGDKQSGIAFELLKHDFQTVENQNALHQTHSRVKRAFGALGIYFPRLFKG</sequence>
<accession>A0ABP1Q0E5</accession>
<gene>
    <name evidence="1" type="ORF">ODALV1_LOCUS5805</name>
</gene>
<dbReference type="EMBL" id="CAXLJM020000018">
    <property type="protein sequence ID" value="CAL8084482.1"/>
    <property type="molecule type" value="Genomic_DNA"/>
</dbReference>
<evidence type="ECO:0000313" key="2">
    <source>
        <dbReference type="Proteomes" id="UP001642540"/>
    </source>
</evidence>
<name>A0ABP1Q0E5_9HEXA</name>
<keyword evidence="2" id="KW-1185">Reference proteome</keyword>
<evidence type="ECO:0000313" key="1">
    <source>
        <dbReference type="EMBL" id="CAL8084482.1"/>
    </source>
</evidence>
<comment type="caution">
    <text evidence="1">The sequence shown here is derived from an EMBL/GenBank/DDBJ whole genome shotgun (WGS) entry which is preliminary data.</text>
</comment>
<organism evidence="1 2">
    <name type="scientific">Orchesella dallaii</name>
    <dbReference type="NCBI Taxonomy" id="48710"/>
    <lineage>
        <taxon>Eukaryota</taxon>
        <taxon>Metazoa</taxon>
        <taxon>Ecdysozoa</taxon>
        <taxon>Arthropoda</taxon>
        <taxon>Hexapoda</taxon>
        <taxon>Collembola</taxon>
        <taxon>Entomobryomorpha</taxon>
        <taxon>Entomobryoidea</taxon>
        <taxon>Orchesellidae</taxon>
        <taxon>Orchesellinae</taxon>
        <taxon>Orchesella</taxon>
    </lineage>
</organism>
<reference evidence="1 2" key="1">
    <citation type="submission" date="2024-08" db="EMBL/GenBank/DDBJ databases">
        <authorList>
            <person name="Cucini C."/>
            <person name="Frati F."/>
        </authorList>
    </citation>
    <scope>NUCLEOTIDE SEQUENCE [LARGE SCALE GENOMIC DNA]</scope>
</reference>
<proteinExistence type="predicted"/>